<proteinExistence type="predicted"/>
<dbReference type="InterPro" id="IPR013767">
    <property type="entry name" value="PAS_fold"/>
</dbReference>
<dbReference type="InterPro" id="IPR004358">
    <property type="entry name" value="Sig_transdc_His_kin-like_C"/>
</dbReference>
<dbReference type="GO" id="GO:0006355">
    <property type="term" value="P:regulation of DNA-templated transcription"/>
    <property type="evidence" value="ECO:0007669"/>
    <property type="project" value="InterPro"/>
</dbReference>
<keyword evidence="4" id="KW-0808">Transferase</keyword>
<evidence type="ECO:0000256" key="8">
    <source>
        <dbReference type="ARBA" id="ARBA00023012"/>
    </source>
</evidence>
<evidence type="ECO:0000256" key="4">
    <source>
        <dbReference type="ARBA" id="ARBA00022679"/>
    </source>
</evidence>
<dbReference type="Pfam" id="PF00989">
    <property type="entry name" value="PAS"/>
    <property type="match status" value="1"/>
</dbReference>
<dbReference type="KEGG" id="cbab:SMCB_2274"/>
<evidence type="ECO:0000259" key="13">
    <source>
        <dbReference type="PROSITE" id="PS50113"/>
    </source>
</evidence>
<dbReference type="SMART" id="SM00388">
    <property type="entry name" value="HisKA"/>
    <property type="match status" value="1"/>
</dbReference>
<evidence type="ECO:0000256" key="5">
    <source>
        <dbReference type="ARBA" id="ARBA00022741"/>
    </source>
</evidence>
<dbReference type="EMBL" id="AP014569">
    <property type="protein sequence ID" value="BAO84502.1"/>
    <property type="molecule type" value="Genomic_DNA"/>
</dbReference>
<dbReference type="GO" id="GO:0005524">
    <property type="term" value="F:ATP binding"/>
    <property type="evidence" value="ECO:0007669"/>
    <property type="project" value="UniProtKB-KW"/>
</dbReference>
<dbReference type="SMART" id="SM00091">
    <property type="entry name" value="PAS"/>
    <property type="match status" value="1"/>
</dbReference>
<keyword evidence="6" id="KW-0418">Kinase</keyword>
<dbReference type="Pfam" id="PF02518">
    <property type="entry name" value="HATPase_c"/>
    <property type="match status" value="1"/>
</dbReference>
<keyword evidence="5" id="KW-0547">Nucleotide-binding</keyword>
<dbReference type="NCBIfam" id="TIGR00229">
    <property type="entry name" value="sensory_box"/>
    <property type="match status" value="1"/>
</dbReference>
<comment type="catalytic activity">
    <reaction evidence="1">
        <text>ATP + protein L-histidine = ADP + protein N-phospho-L-histidine.</text>
        <dbReference type="EC" id="2.7.13.3"/>
    </reaction>
</comment>
<evidence type="ECO:0000256" key="10">
    <source>
        <dbReference type="SAM" id="Phobius"/>
    </source>
</evidence>
<evidence type="ECO:0000256" key="2">
    <source>
        <dbReference type="ARBA" id="ARBA00012438"/>
    </source>
</evidence>
<keyword evidence="10" id="KW-0812">Transmembrane</keyword>
<feature type="transmembrane region" description="Helical" evidence="10">
    <location>
        <begin position="20"/>
        <end position="41"/>
    </location>
</feature>
<dbReference type="HOGENOM" id="CLU_011685_1_0_4"/>
<dbReference type="CDD" id="cd00130">
    <property type="entry name" value="PAS"/>
    <property type="match status" value="1"/>
</dbReference>
<evidence type="ECO:0000256" key="1">
    <source>
        <dbReference type="ARBA" id="ARBA00000085"/>
    </source>
</evidence>
<evidence type="ECO:0000256" key="7">
    <source>
        <dbReference type="ARBA" id="ARBA00022840"/>
    </source>
</evidence>
<protein>
    <recommendedName>
        <fullName evidence="2">histidine kinase</fullName>
        <ecNumber evidence="2">2.7.13.3</ecNumber>
    </recommendedName>
</protein>
<dbReference type="InterPro" id="IPR003661">
    <property type="entry name" value="HisK_dim/P_dom"/>
</dbReference>
<evidence type="ECO:0000259" key="12">
    <source>
        <dbReference type="PROSITE" id="PS50112"/>
    </source>
</evidence>
<reference evidence="14 15" key="1">
    <citation type="journal article" date="2014" name="Nat. Commun.">
        <title>Physiological and genomic features of highly alkaliphilic hydrogen-utilizing Betaproteobacteria from a continental serpentinizing site.</title>
        <authorList>
            <person name="Suzuki S."/>
            <person name="Kuenen J.G."/>
            <person name="Schipper K."/>
            <person name="van der Velde S."/>
            <person name="Ishii S."/>
            <person name="Wu A."/>
            <person name="Sorokin D.Y."/>
            <person name="Tenney A."/>
            <person name="Meng X.Y."/>
            <person name="Morrill P.L."/>
            <person name="Kamagata Y."/>
            <person name="Muyzer G."/>
            <person name="Nealson K.H."/>
        </authorList>
    </citation>
    <scope>NUCLEOTIDE SEQUENCE [LARGE SCALE GENOMIC DNA]</scope>
    <source>
        <strain evidence="14 15">B1</strain>
    </source>
</reference>
<name>A0A060NRW1_9BURK</name>
<dbReference type="SUPFAM" id="SSF55874">
    <property type="entry name" value="ATPase domain of HSP90 chaperone/DNA topoisomerase II/histidine kinase"/>
    <property type="match status" value="1"/>
</dbReference>
<accession>A0A060NRW1</accession>
<keyword evidence="10" id="KW-0472">Membrane</keyword>
<evidence type="ECO:0000256" key="3">
    <source>
        <dbReference type="ARBA" id="ARBA00022553"/>
    </source>
</evidence>
<dbReference type="Gene3D" id="3.30.565.10">
    <property type="entry name" value="Histidine kinase-like ATPase, C-terminal domain"/>
    <property type="match status" value="1"/>
</dbReference>
<feature type="region of interest" description="Disordered" evidence="9">
    <location>
        <begin position="473"/>
        <end position="505"/>
    </location>
</feature>
<dbReference type="GO" id="GO:0000155">
    <property type="term" value="F:phosphorelay sensor kinase activity"/>
    <property type="evidence" value="ECO:0007669"/>
    <property type="project" value="InterPro"/>
</dbReference>
<dbReference type="InterPro" id="IPR005467">
    <property type="entry name" value="His_kinase_dom"/>
</dbReference>
<evidence type="ECO:0000259" key="11">
    <source>
        <dbReference type="PROSITE" id="PS50109"/>
    </source>
</evidence>
<dbReference type="PROSITE" id="PS50112">
    <property type="entry name" value="PAS"/>
    <property type="match status" value="1"/>
</dbReference>
<dbReference type="Gene3D" id="1.10.287.130">
    <property type="match status" value="1"/>
</dbReference>
<dbReference type="Gene3D" id="3.30.450.20">
    <property type="entry name" value="PAS domain"/>
    <property type="match status" value="1"/>
</dbReference>
<dbReference type="InterPro" id="IPR035965">
    <property type="entry name" value="PAS-like_dom_sf"/>
</dbReference>
<evidence type="ECO:0000256" key="6">
    <source>
        <dbReference type="ARBA" id="ARBA00022777"/>
    </source>
</evidence>
<keyword evidence="15" id="KW-1185">Reference proteome</keyword>
<keyword evidence="10" id="KW-1133">Transmembrane helix</keyword>
<gene>
    <name evidence="14" type="ORF">SMCB_2274</name>
</gene>
<dbReference type="EC" id="2.7.13.3" evidence="2"/>
<keyword evidence="7" id="KW-0067">ATP-binding</keyword>
<feature type="domain" description="Histidine kinase" evidence="11">
    <location>
        <begin position="449"/>
        <end position="700"/>
    </location>
</feature>
<dbReference type="InterPro" id="IPR000700">
    <property type="entry name" value="PAS-assoc_C"/>
</dbReference>
<dbReference type="SMART" id="SM00387">
    <property type="entry name" value="HATPase_c"/>
    <property type="match status" value="1"/>
</dbReference>
<evidence type="ECO:0000256" key="9">
    <source>
        <dbReference type="SAM" id="MobiDB-lite"/>
    </source>
</evidence>
<feature type="transmembrane region" description="Helical" evidence="10">
    <location>
        <begin position="262"/>
        <end position="285"/>
    </location>
</feature>
<feature type="compositionally biased region" description="Basic and acidic residues" evidence="9">
    <location>
        <begin position="476"/>
        <end position="486"/>
    </location>
</feature>
<dbReference type="CDD" id="cd00082">
    <property type="entry name" value="HisKA"/>
    <property type="match status" value="1"/>
</dbReference>
<evidence type="ECO:0000313" key="14">
    <source>
        <dbReference type="EMBL" id="BAO84502.1"/>
    </source>
</evidence>
<dbReference type="InterPro" id="IPR036890">
    <property type="entry name" value="HATPase_C_sf"/>
</dbReference>
<dbReference type="PANTHER" id="PTHR43065:SF42">
    <property type="entry name" value="TWO-COMPONENT SENSOR PPRA"/>
    <property type="match status" value="1"/>
</dbReference>
<dbReference type="Proteomes" id="UP000066014">
    <property type="component" value="Chromosome"/>
</dbReference>
<dbReference type="AlphaFoldDB" id="A0A060NRW1"/>
<dbReference type="PROSITE" id="PS50113">
    <property type="entry name" value="PAC"/>
    <property type="match status" value="1"/>
</dbReference>
<dbReference type="PRINTS" id="PR00344">
    <property type="entry name" value="BCTRLSENSOR"/>
</dbReference>
<dbReference type="InterPro" id="IPR003594">
    <property type="entry name" value="HATPase_dom"/>
</dbReference>
<dbReference type="RefSeq" id="WP_231851211.1">
    <property type="nucleotide sequence ID" value="NZ_AP014569.1"/>
</dbReference>
<dbReference type="InterPro" id="IPR036097">
    <property type="entry name" value="HisK_dim/P_sf"/>
</dbReference>
<dbReference type="SUPFAM" id="SSF47384">
    <property type="entry name" value="Homodimeric domain of signal transducing histidine kinase"/>
    <property type="match status" value="1"/>
</dbReference>
<dbReference type="SUPFAM" id="SSF55785">
    <property type="entry name" value="PYP-like sensor domain (PAS domain)"/>
    <property type="match status" value="1"/>
</dbReference>
<feature type="domain" description="PAC" evidence="13">
    <location>
        <begin position="377"/>
        <end position="429"/>
    </location>
</feature>
<evidence type="ECO:0000313" key="15">
    <source>
        <dbReference type="Proteomes" id="UP000066014"/>
    </source>
</evidence>
<dbReference type="InterPro" id="IPR000014">
    <property type="entry name" value="PAS"/>
</dbReference>
<keyword evidence="3" id="KW-0597">Phosphoprotein</keyword>
<dbReference type="STRING" id="1458426.SMCB_2274"/>
<organism evidence="14 15">
    <name type="scientific">Serpentinimonas maccroryi</name>
    <dbReference type="NCBI Taxonomy" id="1458426"/>
    <lineage>
        <taxon>Bacteria</taxon>
        <taxon>Pseudomonadati</taxon>
        <taxon>Pseudomonadota</taxon>
        <taxon>Betaproteobacteria</taxon>
        <taxon>Burkholderiales</taxon>
        <taxon>Comamonadaceae</taxon>
        <taxon>Serpentinimonas</taxon>
    </lineage>
</organism>
<feature type="domain" description="PAS" evidence="12">
    <location>
        <begin position="300"/>
        <end position="372"/>
    </location>
</feature>
<dbReference type="PANTHER" id="PTHR43065">
    <property type="entry name" value="SENSOR HISTIDINE KINASE"/>
    <property type="match status" value="1"/>
</dbReference>
<sequence>MPALNPALNSALNPALVLRRLLWLLAGLLLAALFALLVFLLREYQHGQIQEALEREAARMSLDVRSGLARSVQDLHALQSVAPSPAFWPSAAADLLSSQRKLVHLEWRDPTHSVLVERLSPFWPTLHAMRPRHDALIDVRQTCALARRLDEAAYSSSYFWPLPQGRGVELMELCLPLKRNGRPDGYLVATYAMAGLLAELIPTEAQRGRRLSWTEADGTRLVMVGELAEPGPALHRASQLVALPGATWVLLVEQSGGTEHPAVAALPLAVGALALGLLTLLALLLRDLRRRQRAESQLAEALAFRQAMEDSLLTGLRALDLNGRLTYVNPAFCQMVGRSAEQLLGTSIPAPYWPTEQIEEYRQRLQARLAGKSSPREGFESVFMRADGSRLPVRVIEAPLVDAQGRQTGWMSAILDLSEQRRNEELLRASQERLQATARLAMAGEMASLISHELNQPLAAIASYASGSLNLLPEPNKPEVKPEAKPETGPGTVPEPNPEAEAEPEPTRLVRSALQRISEQAERAGKVIKSVADLVRQRDRERVAVSPADLFQGIWPLLQLQARQQHIELALDIEPGCPAVWCQRTMIEQVLLNLARNGMQAMPAGNPPASSGLRRLRLSAGRGLHGRGEGVEFAVADHGLGISQEQAEQLYTPFFTTKPEGMGLGLSLCRTVIEQHSGALQYSAQQPRGTVFRFTLPTAPA</sequence>
<keyword evidence="8" id="KW-0902">Two-component regulatory system</keyword>
<dbReference type="PROSITE" id="PS50109">
    <property type="entry name" value="HIS_KIN"/>
    <property type="match status" value="1"/>
</dbReference>